<dbReference type="PANTHER" id="PTHR43690:SF18">
    <property type="entry name" value="INSULIN-DEGRADING ENZYME-RELATED"/>
    <property type="match status" value="1"/>
</dbReference>
<comment type="similarity">
    <text evidence="3 14">Belongs to the peptidase M16 family.</text>
</comment>
<dbReference type="InterPro" id="IPR007863">
    <property type="entry name" value="Peptidase_M16_C"/>
</dbReference>
<evidence type="ECO:0000256" key="11">
    <source>
        <dbReference type="ARBA" id="ARBA00029597"/>
    </source>
</evidence>
<dbReference type="PANTHER" id="PTHR43690">
    <property type="entry name" value="NARDILYSIN"/>
    <property type="match status" value="1"/>
</dbReference>
<dbReference type="PROSITE" id="PS51257">
    <property type="entry name" value="PROKAR_LIPOPROTEIN"/>
    <property type="match status" value="1"/>
</dbReference>
<feature type="domain" description="Peptidase M16 C-terminal" evidence="16">
    <location>
        <begin position="229"/>
        <end position="405"/>
    </location>
</feature>
<comment type="cofactor">
    <cofactor evidence="1">
        <name>Zn(2+)</name>
        <dbReference type="ChEBI" id="CHEBI:29105"/>
    </cofactor>
</comment>
<dbReference type="InterPro" id="IPR032632">
    <property type="entry name" value="Peptidase_M16_M"/>
</dbReference>
<dbReference type="GO" id="GO:0046872">
    <property type="term" value="F:metal ion binding"/>
    <property type="evidence" value="ECO:0007669"/>
    <property type="project" value="UniProtKB-KW"/>
</dbReference>
<organism evidence="19 20">
    <name type="scientific">Pseudidiomarina aestuarii</name>
    <dbReference type="NCBI Taxonomy" id="624146"/>
    <lineage>
        <taxon>Bacteria</taxon>
        <taxon>Pseudomonadati</taxon>
        <taxon>Pseudomonadota</taxon>
        <taxon>Gammaproteobacteria</taxon>
        <taxon>Alteromonadales</taxon>
        <taxon>Idiomarinaceae</taxon>
        <taxon>Pseudidiomarina</taxon>
    </lineage>
</organism>
<dbReference type="Pfam" id="PF00675">
    <property type="entry name" value="Peptidase_M16"/>
    <property type="match status" value="1"/>
</dbReference>
<sequence>MKNFFLLSAVATALLLTGCDSRPSNEQTSAATEQTAQQQAATQVLKSPNDDRAYRTLMLDNGLEVMLISDPSTEKSAASLSVSVGLLHDPMTQQGMAHYLEHMLFLGTEKYPDSNEYGEFMTANGGSQNAYTWLDITNYMFSLNNNAYDEALDRFSDFFKAPKLYPEYTEKEKNAVNAEWSMRREMDFFGQYNLARGLLGEHPANRFLIGNLESLGDKENSNLHTETVDFYNRYYSANIMKAAMISNRSLDELEALAKKHFSAIENKNIEDPTVTTALDFEQVAGKRIHYVPNEEVKQVRLEFIIEDNSDQFRVKPNEFITYLIGSEMEGTPAHTLKAMGLISSLNAYASPTDYGNYGTLNIMLELTDAGMQQREMMIASIMQYIEKIRAEGVDEKYFAEIKTSLNNRFQFLEKGNQFSYVSNLAESMQNVPANYAIAAPYVYEAFDAQAINAVLDQLTPERLRVWYVSKQEPSDSELHFYDGKYQVVDITAEEMASWGQEGQLAFNLPTVNRLMPENFALVEAKEQAKPEIVLESEGMTVWHYPSQLFADQPRGILEIAMNNGRAQEDVKAAVLLDLWRDLFNLEQSALRTEASVAGMQFNFNTGSGVTLRVSGFTDKQPVLLQEAIANLVVEADEQSFANAVDRFVRGLRNQGKQFPFYQAFGAYNKLIREGNFNTEQLIATAESLKPADLTAFANDQLSNNHIRVFAFGNYAISDLENVVTVVDAALPAERQSTDYDRARFIAPAEKQRIVWQENIDVADVGMIDVHVHPEPGFATQAAGNVLSAHFSNIAFDKLRTEEQLAYAVGGTATAIDEYTGFAMYIQTPVNDVATMQARFDAFKGEYEERLNALTQEEFEQLKASALVSLKEPPKNMSEEVSPLINDWYRERFDFDSKQQLIAAVEAVTLEDIKSFYQQTMLNPDAARISVQMRGTKFLEQPFAELPNQQVVESLAKFHADMAKQ</sequence>
<evidence type="ECO:0000259" key="18">
    <source>
        <dbReference type="Pfam" id="PF22456"/>
    </source>
</evidence>
<dbReference type="Proteomes" id="UP000241514">
    <property type="component" value="Unassembled WGS sequence"/>
</dbReference>
<dbReference type="GO" id="GO:0004222">
    <property type="term" value="F:metalloendopeptidase activity"/>
    <property type="evidence" value="ECO:0007669"/>
    <property type="project" value="UniProtKB-EC"/>
</dbReference>
<feature type="domain" description="Peptidase M16 N-terminal" evidence="15">
    <location>
        <begin position="65"/>
        <end position="199"/>
    </location>
</feature>
<evidence type="ECO:0000256" key="13">
    <source>
        <dbReference type="ARBA" id="ARBA00033450"/>
    </source>
</evidence>
<evidence type="ECO:0000313" key="19">
    <source>
        <dbReference type="EMBL" id="PTB89020.1"/>
    </source>
</evidence>
<comment type="function">
    <text evidence="2">Endopeptidase that degrades small peptides of less than 7 kDa, such as glucagon and insulin.</text>
</comment>
<evidence type="ECO:0000256" key="14">
    <source>
        <dbReference type="RuleBase" id="RU004447"/>
    </source>
</evidence>
<dbReference type="EC" id="3.4.24.55" evidence="4"/>
<dbReference type="GO" id="GO:0005737">
    <property type="term" value="C:cytoplasm"/>
    <property type="evidence" value="ECO:0007669"/>
    <property type="project" value="UniProtKB-ARBA"/>
</dbReference>
<evidence type="ECO:0000256" key="10">
    <source>
        <dbReference type="ARBA" id="ARBA00023049"/>
    </source>
</evidence>
<keyword evidence="7" id="KW-0479">Metal-binding</keyword>
<accession>A0A6N4DIB6</accession>
<dbReference type="InterPro" id="IPR054734">
    <property type="entry name" value="PqqF-like_C_4"/>
</dbReference>
<dbReference type="InterPro" id="IPR050626">
    <property type="entry name" value="Peptidase_M16"/>
</dbReference>
<dbReference type="Pfam" id="PF16187">
    <property type="entry name" value="Peptidase_M16_M"/>
    <property type="match status" value="1"/>
</dbReference>
<keyword evidence="8" id="KW-0378">Hydrolase</keyword>
<proteinExistence type="inferred from homology"/>
<evidence type="ECO:0000256" key="7">
    <source>
        <dbReference type="ARBA" id="ARBA00022723"/>
    </source>
</evidence>
<reference evidence="19 20" key="1">
    <citation type="submission" date="2018-03" db="EMBL/GenBank/DDBJ databases">
        <title>Cross-interface Injection: A General Nanoliter Liquid Handling Method Applied to Single Cells Genome Amplification Automated Nanoliter Liquid Handling Applied to Single Cell Multiple Displacement Amplification.</title>
        <authorList>
            <person name="Yun J."/>
            <person name="Xu P."/>
            <person name="Xu J."/>
            <person name="Dai X."/>
            <person name="Wang Y."/>
            <person name="Zheng X."/>
            <person name="Cao C."/>
            <person name="Yi Q."/>
            <person name="Zhu Y."/>
            <person name="Wang L."/>
            <person name="Dong Z."/>
            <person name="Huang Y."/>
            <person name="Huang L."/>
            <person name="Du W."/>
        </authorList>
    </citation>
    <scope>NUCLEOTIDE SEQUENCE [LARGE SCALE GENOMIC DNA]</scope>
    <source>
        <strain evidence="19 20">A9-4</strain>
    </source>
</reference>
<dbReference type="Pfam" id="PF22456">
    <property type="entry name" value="PqqF-like_C_4"/>
    <property type="match status" value="1"/>
</dbReference>
<evidence type="ECO:0000256" key="5">
    <source>
        <dbReference type="ARBA" id="ARBA00017565"/>
    </source>
</evidence>
<dbReference type="AlphaFoldDB" id="A0A6N4DIB6"/>
<evidence type="ECO:0000313" key="20">
    <source>
        <dbReference type="Proteomes" id="UP000241514"/>
    </source>
</evidence>
<gene>
    <name evidence="19" type="ORF">C9928_04835</name>
</gene>
<dbReference type="GO" id="GO:0006508">
    <property type="term" value="P:proteolysis"/>
    <property type="evidence" value="ECO:0007669"/>
    <property type="project" value="UniProtKB-KW"/>
</dbReference>
<dbReference type="FunFam" id="3.30.830.10:FF:000012">
    <property type="entry name" value="Protease 3"/>
    <property type="match status" value="1"/>
</dbReference>
<evidence type="ECO:0000256" key="3">
    <source>
        <dbReference type="ARBA" id="ARBA00007261"/>
    </source>
</evidence>
<dbReference type="SUPFAM" id="SSF63411">
    <property type="entry name" value="LuxS/MPP-like metallohydrolase"/>
    <property type="match status" value="4"/>
</dbReference>
<protein>
    <recommendedName>
        <fullName evidence="5">Protease 3</fullName>
        <ecNumber evidence="4">3.4.24.55</ecNumber>
    </recommendedName>
    <alternativeName>
        <fullName evidence="13">Pitrilysin</fullName>
    </alternativeName>
    <alternativeName>
        <fullName evidence="12">Protease III</fullName>
    </alternativeName>
    <alternativeName>
        <fullName evidence="11">Protease pi</fullName>
    </alternativeName>
</protein>
<evidence type="ECO:0000256" key="4">
    <source>
        <dbReference type="ARBA" id="ARBA00012449"/>
    </source>
</evidence>
<dbReference type="Pfam" id="PF05193">
    <property type="entry name" value="Peptidase_M16_C"/>
    <property type="match status" value="1"/>
</dbReference>
<name>A0A6N4DIB6_9GAMM</name>
<evidence type="ECO:0000256" key="1">
    <source>
        <dbReference type="ARBA" id="ARBA00001947"/>
    </source>
</evidence>
<keyword evidence="9" id="KW-0862">Zinc</keyword>
<keyword evidence="10" id="KW-0482">Metalloprotease</keyword>
<dbReference type="InterPro" id="IPR011249">
    <property type="entry name" value="Metalloenz_LuxS/M16"/>
</dbReference>
<dbReference type="Gene3D" id="3.30.830.10">
    <property type="entry name" value="Metalloenzyme, LuxS/M16 peptidase-like"/>
    <property type="match status" value="4"/>
</dbReference>
<dbReference type="InterPro" id="IPR011765">
    <property type="entry name" value="Pept_M16_N"/>
</dbReference>
<feature type="domain" description="Coenzyme PQQ synthesis protein F-like C-terminal lobe" evidence="18">
    <location>
        <begin position="787"/>
        <end position="881"/>
    </location>
</feature>
<evidence type="ECO:0000256" key="2">
    <source>
        <dbReference type="ARBA" id="ARBA00002184"/>
    </source>
</evidence>
<comment type="caution">
    <text evidence="19">The sequence shown here is derived from an EMBL/GenBank/DDBJ whole genome shotgun (WGS) entry which is preliminary data.</text>
</comment>
<evidence type="ECO:0000259" key="16">
    <source>
        <dbReference type="Pfam" id="PF05193"/>
    </source>
</evidence>
<evidence type="ECO:0000256" key="9">
    <source>
        <dbReference type="ARBA" id="ARBA00022833"/>
    </source>
</evidence>
<feature type="domain" description="Peptidase M16 middle/third" evidence="17">
    <location>
        <begin position="409"/>
        <end position="683"/>
    </location>
</feature>
<evidence type="ECO:0000256" key="8">
    <source>
        <dbReference type="ARBA" id="ARBA00022801"/>
    </source>
</evidence>
<evidence type="ECO:0000256" key="6">
    <source>
        <dbReference type="ARBA" id="ARBA00022670"/>
    </source>
</evidence>
<dbReference type="EMBL" id="PYVG01000024">
    <property type="protein sequence ID" value="PTB89020.1"/>
    <property type="molecule type" value="Genomic_DNA"/>
</dbReference>
<dbReference type="InterPro" id="IPR001431">
    <property type="entry name" value="Pept_M16_Zn_BS"/>
</dbReference>
<dbReference type="PROSITE" id="PS00143">
    <property type="entry name" value="INSULINASE"/>
    <property type="match status" value="1"/>
</dbReference>
<evidence type="ECO:0000259" key="15">
    <source>
        <dbReference type="Pfam" id="PF00675"/>
    </source>
</evidence>
<evidence type="ECO:0000259" key="17">
    <source>
        <dbReference type="Pfam" id="PF16187"/>
    </source>
</evidence>
<evidence type="ECO:0000256" key="12">
    <source>
        <dbReference type="ARBA" id="ARBA00031184"/>
    </source>
</evidence>
<keyword evidence="6" id="KW-0645">Protease</keyword>